<protein>
    <submittedName>
        <fullName evidence="3">Glycosyltransferase family 1 protein</fullName>
    </submittedName>
</protein>
<evidence type="ECO:0000256" key="1">
    <source>
        <dbReference type="ARBA" id="ARBA00022679"/>
    </source>
</evidence>
<sequence>MTYAVVYTPAMCLAAAMDGRDLPICVDARMVDKSGTGITTYARGLIAAAGAVGRPFLLLRADHEADSRSRKLLGALSGEHALRQCDTVREEVAGEELVGRDIFRRAHVHFTLRRRFLQLKPPRPFGIMHWTYPVPMRMARWINIYTVHDAIPLTQPDLSPISSRRHRAVMRQLLLHADRIVTVSQAARKDILSSLQVEESLVVNCGQAVLGTADELKAGPPLGLEAGGYFVFCGAVEPRKNLARLIEAHARSGVDKVLVIAGPDGWRAAEINRLIESMPSVRRSGYLERAELLALIRHARGLLFPSLAEGFGLPVAEAMRLGTPVLTSSSGALAEIAGDAALLVDPTDISAIAAGIRLLAFDDGIVADLSSRGLIRAQRFLLPSFVERLATVYDEALAPYSQPAPTRQRVR</sequence>
<dbReference type="Proteomes" id="UP001548713">
    <property type="component" value="Unassembled WGS sequence"/>
</dbReference>
<dbReference type="Pfam" id="PF00534">
    <property type="entry name" value="Glycos_transf_1"/>
    <property type="match status" value="1"/>
</dbReference>
<comment type="caution">
    <text evidence="3">The sequence shown here is derived from an EMBL/GenBank/DDBJ whole genome shotgun (WGS) entry which is preliminary data.</text>
</comment>
<accession>A0ABV2D4U6</accession>
<keyword evidence="4" id="KW-1185">Reference proteome</keyword>
<dbReference type="PANTHER" id="PTHR46401:SF2">
    <property type="entry name" value="GLYCOSYLTRANSFERASE WBBK-RELATED"/>
    <property type="match status" value="1"/>
</dbReference>
<evidence type="ECO:0000313" key="4">
    <source>
        <dbReference type="Proteomes" id="UP001548713"/>
    </source>
</evidence>
<keyword evidence="1" id="KW-0808">Transferase</keyword>
<evidence type="ECO:0000313" key="3">
    <source>
        <dbReference type="EMBL" id="MET1756873.1"/>
    </source>
</evidence>
<organism evidence="3 4">
    <name type="scientific">Novosphingobium kalidii</name>
    <dbReference type="NCBI Taxonomy" id="3230299"/>
    <lineage>
        <taxon>Bacteria</taxon>
        <taxon>Pseudomonadati</taxon>
        <taxon>Pseudomonadota</taxon>
        <taxon>Alphaproteobacteria</taxon>
        <taxon>Sphingomonadales</taxon>
        <taxon>Sphingomonadaceae</taxon>
        <taxon>Novosphingobium</taxon>
    </lineage>
</organism>
<dbReference type="InterPro" id="IPR001296">
    <property type="entry name" value="Glyco_trans_1"/>
</dbReference>
<dbReference type="CDD" id="cd03809">
    <property type="entry name" value="GT4_MtfB-like"/>
    <property type="match status" value="1"/>
</dbReference>
<dbReference type="EMBL" id="JBEWLY010000025">
    <property type="protein sequence ID" value="MET1756873.1"/>
    <property type="molecule type" value="Genomic_DNA"/>
</dbReference>
<dbReference type="RefSeq" id="WP_353985368.1">
    <property type="nucleotide sequence ID" value="NZ_JBEWLY010000025.1"/>
</dbReference>
<proteinExistence type="predicted"/>
<dbReference type="Gene3D" id="3.40.50.2000">
    <property type="entry name" value="Glycogen Phosphorylase B"/>
    <property type="match status" value="2"/>
</dbReference>
<dbReference type="SUPFAM" id="SSF53756">
    <property type="entry name" value="UDP-Glycosyltransferase/glycogen phosphorylase"/>
    <property type="match status" value="1"/>
</dbReference>
<name>A0ABV2D4U6_9SPHN</name>
<feature type="domain" description="Glycosyl transferase family 1" evidence="2">
    <location>
        <begin position="229"/>
        <end position="362"/>
    </location>
</feature>
<gene>
    <name evidence="3" type="ORF">ABVV53_15630</name>
</gene>
<reference evidence="3 4" key="1">
    <citation type="submission" date="2024-07" db="EMBL/GenBank/DDBJ databases">
        <title>Novosphingobium kalidii RD2P27.</title>
        <authorList>
            <person name="Sun J.-Q."/>
        </authorList>
    </citation>
    <scope>NUCLEOTIDE SEQUENCE [LARGE SCALE GENOMIC DNA]</scope>
    <source>
        <strain evidence="3 4">RD2P27</strain>
    </source>
</reference>
<evidence type="ECO:0000259" key="2">
    <source>
        <dbReference type="Pfam" id="PF00534"/>
    </source>
</evidence>
<dbReference type="PANTHER" id="PTHR46401">
    <property type="entry name" value="GLYCOSYLTRANSFERASE WBBK-RELATED"/>
    <property type="match status" value="1"/>
</dbReference>